<evidence type="ECO:0000313" key="1">
    <source>
        <dbReference type="EMBL" id="OBK87242.1"/>
    </source>
</evidence>
<evidence type="ECO:0000313" key="2">
    <source>
        <dbReference type="Proteomes" id="UP000093759"/>
    </source>
</evidence>
<name>A0A1A3TXT0_MYCSD</name>
<comment type="caution">
    <text evidence="1">The sequence shown here is derived from an EMBL/GenBank/DDBJ whole genome shotgun (WGS) entry which is preliminary data.</text>
</comment>
<organism evidence="1 2">
    <name type="scientific">Mycolicibacter sinensis (strain JDM601)</name>
    <name type="common">Mycobacterium sinense</name>
    <dbReference type="NCBI Taxonomy" id="875328"/>
    <lineage>
        <taxon>Bacteria</taxon>
        <taxon>Bacillati</taxon>
        <taxon>Actinomycetota</taxon>
        <taxon>Actinomycetes</taxon>
        <taxon>Mycobacteriales</taxon>
        <taxon>Mycobacteriaceae</taxon>
        <taxon>Mycolicibacter</taxon>
    </lineage>
</organism>
<dbReference type="EMBL" id="LZMF01000075">
    <property type="protein sequence ID" value="OBK87242.1"/>
    <property type="molecule type" value="Genomic_DNA"/>
</dbReference>
<sequence length="62" mass="6332">MAASTWQTNATAVSTARAGACADLAGAAARLSTRAQSYTNAAADYTATDQHSAVQFTVLVPR</sequence>
<gene>
    <name evidence="1" type="ORF">A5648_04500</name>
</gene>
<accession>A0A1A3TXT0</accession>
<proteinExistence type="predicted"/>
<dbReference type="AlphaFoldDB" id="A0A1A3TXT0"/>
<protein>
    <submittedName>
        <fullName evidence="1">Uncharacterized protein</fullName>
    </submittedName>
</protein>
<reference evidence="2" key="1">
    <citation type="submission" date="2016-06" db="EMBL/GenBank/DDBJ databases">
        <authorList>
            <person name="Sutton G."/>
            <person name="Brinkac L."/>
            <person name="Sanka R."/>
            <person name="Adams M."/>
            <person name="Lau E."/>
            <person name="Garcia-Basteiro A."/>
            <person name="Lopez-Varela E."/>
            <person name="Palencia S."/>
        </authorList>
    </citation>
    <scope>NUCLEOTIDE SEQUENCE [LARGE SCALE GENOMIC DNA]</scope>
    <source>
        <strain evidence="2">1274684.2</strain>
    </source>
</reference>
<dbReference type="Proteomes" id="UP000093759">
    <property type="component" value="Unassembled WGS sequence"/>
</dbReference>